<accession>A0A507ZFE8</accession>
<organism evidence="2 3">
    <name type="scientific">Haloflavibacter putidus</name>
    <dbReference type="NCBI Taxonomy" id="2576776"/>
    <lineage>
        <taxon>Bacteria</taxon>
        <taxon>Pseudomonadati</taxon>
        <taxon>Bacteroidota</taxon>
        <taxon>Flavobacteriia</taxon>
        <taxon>Flavobacteriales</taxon>
        <taxon>Flavobacteriaceae</taxon>
        <taxon>Haloflavibacter</taxon>
    </lineage>
</organism>
<evidence type="ECO:0000313" key="2">
    <source>
        <dbReference type="EMBL" id="TQD35461.1"/>
    </source>
</evidence>
<dbReference type="EMBL" id="VIAR01000012">
    <property type="protein sequence ID" value="TQD35461.1"/>
    <property type="molecule type" value="Genomic_DNA"/>
</dbReference>
<feature type="domain" description="Glycosyltransferase 2-like" evidence="1">
    <location>
        <begin position="4"/>
        <end position="178"/>
    </location>
</feature>
<dbReference type="Proteomes" id="UP000317169">
    <property type="component" value="Unassembled WGS sequence"/>
</dbReference>
<dbReference type="CDD" id="cd04186">
    <property type="entry name" value="GT_2_like_c"/>
    <property type="match status" value="1"/>
</dbReference>
<name>A0A507ZFE8_9FLAO</name>
<dbReference type="PANTHER" id="PTHR43179">
    <property type="entry name" value="RHAMNOSYLTRANSFERASE WBBL"/>
    <property type="match status" value="1"/>
</dbReference>
<dbReference type="OrthoDB" id="9771846at2"/>
<dbReference type="PANTHER" id="PTHR43179:SF7">
    <property type="entry name" value="RHAMNOSYLTRANSFERASE WBBL"/>
    <property type="match status" value="1"/>
</dbReference>
<keyword evidence="2" id="KW-0808">Transferase</keyword>
<dbReference type="SUPFAM" id="SSF53448">
    <property type="entry name" value="Nucleotide-diphospho-sugar transferases"/>
    <property type="match status" value="1"/>
</dbReference>
<evidence type="ECO:0000259" key="1">
    <source>
        <dbReference type="Pfam" id="PF00535"/>
    </source>
</evidence>
<protein>
    <submittedName>
        <fullName evidence="2">Glycosyltransferase family 2 protein</fullName>
    </submittedName>
</protein>
<sequence>MELSVIILNYKVPYYLLQCVDSVTKALTSIASEIIVVDNNSEDESCQLIKDNFPHVKVLQNKENLGFARGNNIGIKEARGKFICLLNPDTIVSKNTFSNLLSFADKKNDFGAIGPRLIDGTGNFLPESKRSIPTPSIAFQKLIGVGKNYYAPMHFAKNGTVPILVGAFMLMRKDRYWEVNGLDEDYFMYGEDIDLSYKFIKAGYQNYYVGSEIVLHFKGESTAKNTVYKKRFFDAMQIFYQKHFAQHSFRKAMVKAGLALAKNFYFLTEKKKNKTTFKQVLLVGGNFDLLNQLSKKYKEPIHLINKKLVTKKKFSNSLFIFISENVSYKEIFYIMGVQKNKNNFFRIKPGKFNFIIGSDSNTAKGEVFKL</sequence>
<dbReference type="RefSeq" id="WP_141422435.1">
    <property type="nucleotide sequence ID" value="NZ_VIAR01000012.1"/>
</dbReference>
<dbReference type="Gene3D" id="3.90.550.10">
    <property type="entry name" value="Spore Coat Polysaccharide Biosynthesis Protein SpsA, Chain A"/>
    <property type="match status" value="1"/>
</dbReference>
<dbReference type="InterPro" id="IPR001173">
    <property type="entry name" value="Glyco_trans_2-like"/>
</dbReference>
<proteinExistence type="predicted"/>
<evidence type="ECO:0000313" key="3">
    <source>
        <dbReference type="Proteomes" id="UP000317169"/>
    </source>
</evidence>
<dbReference type="AlphaFoldDB" id="A0A507ZFE8"/>
<dbReference type="InterPro" id="IPR029044">
    <property type="entry name" value="Nucleotide-diphossugar_trans"/>
</dbReference>
<keyword evidence="3" id="KW-1185">Reference proteome</keyword>
<reference evidence="2 3" key="1">
    <citation type="submission" date="2019-06" db="EMBL/GenBank/DDBJ databases">
        <title>Flavibacter putida gen. nov., sp. nov., a novel marine bacterium of the family Flavobacteriaceae isolated from coastal seawater.</title>
        <authorList>
            <person name="Feng X."/>
        </authorList>
    </citation>
    <scope>NUCLEOTIDE SEQUENCE [LARGE SCALE GENOMIC DNA]</scope>
    <source>
        <strain evidence="2 3">PLHSN227</strain>
    </source>
</reference>
<dbReference type="Pfam" id="PF00535">
    <property type="entry name" value="Glycos_transf_2"/>
    <property type="match status" value="1"/>
</dbReference>
<gene>
    <name evidence="2" type="ORF">FKR84_11375</name>
</gene>
<dbReference type="GO" id="GO:0016740">
    <property type="term" value="F:transferase activity"/>
    <property type="evidence" value="ECO:0007669"/>
    <property type="project" value="UniProtKB-KW"/>
</dbReference>
<comment type="caution">
    <text evidence="2">The sequence shown here is derived from an EMBL/GenBank/DDBJ whole genome shotgun (WGS) entry which is preliminary data.</text>
</comment>